<sequence>MENVAPDVTPVEPIQQGQWESLLLDLIRRVEEIETPRPARAVEPQQCERITFPISVKQPGPRDHPMQCFIRRNKMRESSLQTFQLYLGLGPCKSNFWVNKFFVYDNQPPDDAAVQPNCRSSGIFNNKVSPSPKNCRSTYGRIAPTCSRLVSTISKDYSPRRIHCIMNSIPVSAIHKGGSAPTLTSLPLVSDETFSPSPTLKGKTQMRDSSSASQSELPGLNFKGRVTVASVKNFQFVAAVDPSHNVSPEEQERVILQFGKIGTDIFTMDYSYPLSAFQAFAICLASAFSAP</sequence>
<dbReference type="SUPFAM" id="SSF54518">
    <property type="entry name" value="Tubby C-terminal domain-like"/>
    <property type="match status" value="1"/>
</dbReference>
<dbReference type="PANTHER" id="PTHR16517">
    <property type="entry name" value="TUBBY-RELATED"/>
    <property type="match status" value="1"/>
</dbReference>
<evidence type="ECO:0000256" key="2">
    <source>
        <dbReference type="SAM" id="MobiDB-lite"/>
    </source>
</evidence>
<organism evidence="4">
    <name type="scientific">Medicago truncatula</name>
    <name type="common">Barrel medic</name>
    <name type="synonym">Medicago tribuloides</name>
    <dbReference type="NCBI Taxonomy" id="3880"/>
    <lineage>
        <taxon>Eukaryota</taxon>
        <taxon>Viridiplantae</taxon>
        <taxon>Streptophyta</taxon>
        <taxon>Embryophyta</taxon>
        <taxon>Tracheophyta</taxon>
        <taxon>Spermatophyta</taxon>
        <taxon>Magnoliopsida</taxon>
        <taxon>eudicotyledons</taxon>
        <taxon>Gunneridae</taxon>
        <taxon>Pentapetalae</taxon>
        <taxon>rosids</taxon>
        <taxon>fabids</taxon>
        <taxon>Fabales</taxon>
        <taxon>Fabaceae</taxon>
        <taxon>Papilionoideae</taxon>
        <taxon>50 kb inversion clade</taxon>
        <taxon>NPAAA clade</taxon>
        <taxon>Hologalegina</taxon>
        <taxon>IRL clade</taxon>
        <taxon>Trifolieae</taxon>
        <taxon>Medicago</taxon>
    </lineage>
</organism>
<dbReference type="AlphaFoldDB" id="A0A396GLY4"/>
<dbReference type="GO" id="GO:0006355">
    <property type="term" value="P:regulation of DNA-templated transcription"/>
    <property type="evidence" value="ECO:0007669"/>
    <property type="project" value="UniProtKB-ARBA"/>
</dbReference>
<dbReference type="InterPro" id="IPR018066">
    <property type="entry name" value="Tubby_C_CS"/>
</dbReference>
<evidence type="ECO:0000259" key="3">
    <source>
        <dbReference type="Pfam" id="PF01167"/>
    </source>
</evidence>
<feature type="compositionally biased region" description="Polar residues" evidence="2">
    <location>
        <begin position="207"/>
        <end position="216"/>
    </location>
</feature>
<dbReference type="PANTHER" id="PTHR16517:SF142">
    <property type="entry name" value="TRANSCRIPTION FACTOR TUBBY FAMILY-RELATED"/>
    <property type="match status" value="1"/>
</dbReference>
<dbReference type="Gramene" id="rna48515">
    <property type="protein sequence ID" value="RHN42116.1"/>
    <property type="gene ID" value="gene48515"/>
</dbReference>
<comment type="similarity">
    <text evidence="1">Belongs to the TUB family.</text>
</comment>
<dbReference type="Pfam" id="PF01167">
    <property type="entry name" value="Tub"/>
    <property type="match status" value="1"/>
</dbReference>
<name>A0A396GLY4_MEDTR</name>
<protein>
    <submittedName>
        <fullName evidence="4">Putative transcription factor TUBBY family</fullName>
    </submittedName>
</protein>
<comment type="caution">
    <text evidence="4">The sequence shown here is derived from an EMBL/GenBank/DDBJ whole genome shotgun (WGS) entry which is preliminary data.</text>
</comment>
<reference evidence="4" key="1">
    <citation type="journal article" date="2018" name="Nat. Plants">
        <title>Whole-genome landscape of Medicago truncatula symbiotic genes.</title>
        <authorList>
            <person name="Pecrix Y."/>
            <person name="Gamas P."/>
            <person name="Carrere S."/>
        </authorList>
    </citation>
    <scope>NUCLEOTIDE SEQUENCE</scope>
    <source>
        <tissue evidence="4">Leaves</tissue>
    </source>
</reference>
<gene>
    <name evidence="4" type="ORF">MtrunA17_Chr8g0373351</name>
</gene>
<dbReference type="PROSITE" id="PS01200">
    <property type="entry name" value="TUB_1"/>
    <property type="match status" value="1"/>
</dbReference>
<feature type="region of interest" description="Disordered" evidence="2">
    <location>
        <begin position="194"/>
        <end position="217"/>
    </location>
</feature>
<evidence type="ECO:0000256" key="1">
    <source>
        <dbReference type="ARBA" id="ARBA00007129"/>
    </source>
</evidence>
<dbReference type="InterPro" id="IPR000007">
    <property type="entry name" value="Tubby_C"/>
</dbReference>
<dbReference type="Gene3D" id="3.20.90.10">
    <property type="entry name" value="Tubby Protein, Chain A"/>
    <property type="match status" value="1"/>
</dbReference>
<dbReference type="InterPro" id="IPR025659">
    <property type="entry name" value="Tubby-like_C"/>
</dbReference>
<evidence type="ECO:0000313" key="4">
    <source>
        <dbReference type="EMBL" id="RHN42116.1"/>
    </source>
</evidence>
<feature type="domain" description="Tubby C-terminal" evidence="3">
    <location>
        <begin position="90"/>
        <end position="286"/>
    </location>
</feature>
<dbReference type="EMBL" id="PSQE01000008">
    <property type="protein sequence ID" value="RHN42116.1"/>
    <property type="molecule type" value="Genomic_DNA"/>
</dbReference>
<accession>A0A396GLY4</accession>
<dbReference type="PRINTS" id="PR01573">
    <property type="entry name" value="SUPERTUBBY"/>
</dbReference>
<proteinExistence type="inferred from homology"/>
<dbReference type="Proteomes" id="UP000265566">
    <property type="component" value="Chromosome 8"/>
</dbReference>